<keyword evidence="5 12" id="KW-0732">Signal</keyword>
<dbReference type="InterPro" id="IPR047196">
    <property type="entry name" value="YidC_ALB_C"/>
</dbReference>
<keyword evidence="9" id="KW-0564">Palmitate</keyword>
<evidence type="ECO:0000313" key="15">
    <source>
        <dbReference type="Proteomes" id="UP000019050"/>
    </source>
</evidence>
<dbReference type="GO" id="GO:0005886">
    <property type="term" value="C:plasma membrane"/>
    <property type="evidence" value="ECO:0007669"/>
    <property type="project" value="UniProtKB-SubCell"/>
</dbReference>
<evidence type="ECO:0000256" key="2">
    <source>
        <dbReference type="ARBA" id="ARBA00022448"/>
    </source>
</evidence>
<dbReference type="GO" id="GO:0032977">
    <property type="term" value="F:membrane insertase activity"/>
    <property type="evidence" value="ECO:0007669"/>
    <property type="project" value="InterPro"/>
</dbReference>
<keyword evidence="6 12" id="KW-0653">Protein transport</keyword>
<dbReference type="Proteomes" id="UP000019050">
    <property type="component" value="Unassembled WGS sequence"/>
</dbReference>
<evidence type="ECO:0000259" key="13">
    <source>
        <dbReference type="Pfam" id="PF02096"/>
    </source>
</evidence>
<dbReference type="InterPro" id="IPR028055">
    <property type="entry name" value="YidC/Oxa/ALB_C"/>
</dbReference>
<evidence type="ECO:0000256" key="8">
    <source>
        <dbReference type="ARBA" id="ARBA00023136"/>
    </source>
</evidence>
<dbReference type="PROSITE" id="PS51257">
    <property type="entry name" value="PROKAR_LIPOPROTEIN"/>
    <property type="match status" value="1"/>
</dbReference>
<evidence type="ECO:0000256" key="12">
    <source>
        <dbReference type="HAMAP-Rule" id="MF_01811"/>
    </source>
</evidence>
<name>W1Q1C8_ABIDE</name>
<comment type="subcellular location">
    <subcellularLocation>
        <location evidence="1 12">Cell membrane</location>
        <topology evidence="1 12">Multi-pass membrane protein</topology>
    </subcellularLocation>
</comment>
<evidence type="ECO:0000256" key="10">
    <source>
        <dbReference type="ARBA" id="ARBA00023186"/>
    </source>
</evidence>
<dbReference type="HOGENOM" id="CLU_036138_5_0_9"/>
<dbReference type="PANTHER" id="PTHR12428:SF65">
    <property type="entry name" value="CYTOCHROME C OXIDASE ASSEMBLY PROTEIN COX18, MITOCHONDRIAL"/>
    <property type="match status" value="1"/>
</dbReference>
<dbReference type="Pfam" id="PF02096">
    <property type="entry name" value="60KD_IMP"/>
    <property type="match status" value="1"/>
</dbReference>
<keyword evidence="10 12" id="KW-0143">Chaperone</keyword>
<feature type="transmembrane region" description="Helical" evidence="12">
    <location>
        <begin position="42"/>
        <end position="68"/>
    </location>
</feature>
<evidence type="ECO:0000256" key="9">
    <source>
        <dbReference type="ARBA" id="ARBA00023139"/>
    </source>
</evidence>
<evidence type="ECO:0000313" key="14">
    <source>
        <dbReference type="EMBL" id="ESK64788.1"/>
    </source>
</evidence>
<feature type="transmembrane region" description="Helical" evidence="12">
    <location>
        <begin position="123"/>
        <end position="144"/>
    </location>
</feature>
<proteinExistence type="inferred from homology"/>
<dbReference type="CDD" id="cd20070">
    <property type="entry name" value="5TM_YidC_Alb3"/>
    <property type="match status" value="1"/>
</dbReference>
<comment type="similarity">
    <text evidence="12">Belongs to the OXA1/ALB3/YidC family. Type 2 subfamily.</text>
</comment>
<feature type="transmembrane region" description="Helical" evidence="12">
    <location>
        <begin position="196"/>
        <end position="222"/>
    </location>
</feature>
<accession>W1Q1C8</accession>
<dbReference type="GO" id="GO:0015031">
    <property type="term" value="P:protein transport"/>
    <property type="evidence" value="ECO:0007669"/>
    <property type="project" value="UniProtKB-KW"/>
</dbReference>
<dbReference type="NCBIfam" id="TIGR03592">
    <property type="entry name" value="yidC_oxa1_cterm"/>
    <property type="match status" value="1"/>
</dbReference>
<dbReference type="PRINTS" id="PR00701">
    <property type="entry name" value="60KDINNERMP"/>
</dbReference>
<dbReference type="PANTHER" id="PTHR12428">
    <property type="entry name" value="OXA1"/>
    <property type="match status" value="1"/>
</dbReference>
<dbReference type="AlphaFoldDB" id="W1Q1C8"/>
<comment type="caution">
    <text evidence="14">The sequence shown here is derived from an EMBL/GenBank/DDBJ whole genome shotgun (WGS) entry which is preliminary data.</text>
</comment>
<feature type="transmembrane region" description="Helical" evidence="12">
    <location>
        <begin position="164"/>
        <end position="184"/>
    </location>
</feature>
<keyword evidence="8 12" id="KW-0472">Membrane</keyword>
<keyword evidence="7 12" id="KW-1133">Transmembrane helix</keyword>
<keyword evidence="4 12" id="KW-0812">Transmembrane</keyword>
<dbReference type="HAMAP" id="MF_01811">
    <property type="entry name" value="YidC_type2"/>
    <property type="match status" value="1"/>
</dbReference>
<evidence type="ECO:0000256" key="5">
    <source>
        <dbReference type="ARBA" id="ARBA00022729"/>
    </source>
</evidence>
<keyword evidence="2 12" id="KW-0813">Transport</keyword>
<evidence type="ECO:0000256" key="1">
    <source>
        <dbReference type="ARBA" id="ARBA00004651"/>
    </source>
</evidence>
<dbReference type="eggNOG" id="COG0706">
    <property type="taxonomic scope" value="Bacteria"/>
</dbReference>
<evidence type="ECO:0000256" key="7">
    <source>
        <dbReference type="ARBA" id="ARBA00022989"/>
    </source>
</evidence>
<keyword evidence="15" id="KW-1185">Reference proteome</keyword>
<gene>
    <name evidence="12" type="primary">yidC</name>
    <name evidence="14" type="ORF">GCWU000182_001975</name>
</gene>
<dbReference type="InterPro" id="IPR001708">
    <property type="entry name" value="YidC/ALB3/OXA1/COX18"/>
</dbReference>
<protein>
    <recommendedName>
        <fullName evidence="12">Membrane protein insertase YidC</fullName>
    </recommendedName>
    <alternativeName>
        <fullName evidence="12">Foldase YidC</fullName>
    </alternativeName>
    <alternativeName>
        <fullName evidence="12">Membrane integrase YidC</fullName>
    </alternativeName>
    <alternativeName>
        <fullName evidence="12">Membrane protein YidC</fullName>
    </alternativeName>
</protein>
<evidence type="ECO:0000256" key="11">
    <source>
        <dbReference type="ARBA" id="ARBA00023288"/>
    </source>
</evidence>
<feature type="domain" description="Membrane insertase YidC/Oxa/ALB C-terminal" evidence="13">
    <location>
        <begin position="53"/>
        <end position="235"/>
    </location>
</feature>
<dbReference type="GO" id="GO:0051205">
    <property type="term" value="P:protein insertion into membrane"/>
    <property type="evidence" value="ECO:0007669"/>
    <property type="project" value="TreeGrafter"/>
</dbReference>
<evidence type="ECO:0000256" key="4">
    <source>
        <dbReference type="ARBA" id="ARBA00022692"/>
    </source>
</evidence>
<sequence>MKAAMLVALPIFLAGCGATSNVDANSSGVWDGYIIYPLSQFIIWLSNLLGGSYGLGIILFTIIILVALTPLTKMQMDSQFQMAEIQPEIEELKKQFPNRDRASMEALQQAQQDLMKERGVNQFAGCLPLLIQLPVMFALYQVITRTEVLRDGHFLWLALGKADPYFILPILAAVLTWYSSYLTVKANPIQNGASKAMTYVAPAMILLVSFNFPAAVTLYWVVSNAVRVVQTFIFYNPYKIIAQREAKRQEEKARQRRLRKALKKVK</sequence>
<keyword evidence="11 12" id="KW-0449">Lipoprotein</keyword>
<dbReference type="InterPro" id="IPR023060">
    <property type="entry name" value="YidC/YidC1/YidC2_Firmicutes"/>
</dbReference>
<evidence type="ECO:0000256" key="6">
    <source>
        <dbReference type="ARBA" id="ARBA00022927"/>
    </source>
</evidence>
<evidence type="ECO:0000256" key="3">
    <source>
        <dbReference type="ARBA" id="ARBA00022475"/>
    </source>
</evidence>
<reference evidence="14" key="1">
    <citation type="submission" date="2013-06" db="EMBL/GenBank/DDBJ databases">
        <authorList>
            <person name="Weinstock G."/>
            <person name="Sodergren E."/>
            <person name="Clifton S."/>
            <person name="Fulton L."/>
            <person name="Fulton B."/>
            <person name="Courtney L."/>
            <person name="Fronick C."/>
            <person name="Harrison M."/>
            <person name="Strong C."/>
            <person name="Farmer C."/>
            <person name="Delahaunty K."/>
            <person name="Markovic C."/>
            <person name="Hall O."/>
            <person name="Minx P."/>
            <person name="Tomlinson C."/>
            <person name="Mitreva M."/>
            <person name="Nelson J."/>
            <person name="Hou S."/>
            <person name="Wollam A."/>
            <person name="Pepin K.H."/>
            <person name="Johnson M."/>
            <person name="Bhonagiri V."/>
            <person name="Nash W.E."/>
            <person name="Warren W."/>
            <person name="Chinwalla A."/>
            <person name="Mardis E.R."/>
            <person name="Wilson R.K."/>
        </authorList>
    </citation>
    <scope>NUCLEOTIDE SEQUENCE [LARGE SCALE GENOMIC DNA]</scope>
    <source>
        <strain evidence="14">ATCC 49176</strain>
    </source>
</reference>
<keyword evidence="3 12" id="KW-1003">Cell membrane</keyword>
<comment type="function">
    <text evidence="12">Required for the insertion and/or proper folding and/or complex formation of integral membrane proteins into the membrane. Involved in integration of membrane proteins that insert both dependently and independently of the Sec translocase complex, as well as at least some lipoproteins.</text>
</comment>
<organism evidence="14 15">
    <name type="scientific">Abiotrophia defectiva ATCC 49176</name>
    <dbReference type="NCBI Taxonomy" id="592010"/>
    <lineage>
        <taxon>Bacteria</taxon>
        <taxon>Bacillati</taxon>
        <taxon>Bacillota</taxon>
        <taxon>Bacilli</taxon>
        <taxon>Lactobacillales</taxon>
        <taxon>Aerococcaceae</taxon>
        <taxon>Abiotrophia</taxon>
    </lineage>
</organism>
<dbReference type="STRING" id="592010.GCWU000182_001975"/>
<dbReference type="EMBL" id="ACIN03000017">
    <property type="protein sequence ID" value="ESK64788.1"/>
    <property type="molecule type" value="Genomic_DNA"/>
</dbReference>